<feature type="domain" description="Ribonuclease H1 N-terminal" evidence="2">
    <location>
        <begin position="175"/>
        <end position="215"/>
    </location>
</feature>
<feature type="compositionally biased region" description="Basic and acidic residues" evidence="1">
    <location>
        <begin position="256"/>
        <end position="276"/>
    </location>
</feature>
<evidence type="ECO:0000313" key="4">
    <source>
        <dbReference type="Proteomes" id="UP000294933"/>
    </source>
</evidence>
<feature type="region of interest" description="Disordered" evidence="1">
    <location>
        <begin position="237"/>
        <end position="276"/>
    </location>
</feature>
<dbReference type="VEuPathDB" id="FungiDB:BD410DRAFT_845969"/>
<dbReference type="SUPFAM" id="SSF55658">
    <property type="entry name" value="L9 N-domain-like"/>
    <property type="match status" value="1"/>
</dbReference>
<organism evidence="3 4">
    <name type="scientific">Rickenella mellea</name>
    <dbReference type="NCBI Taxonomy" id="50990"/>
    <lineage>
        <taxon>Eukaryota</taxon>
        <taxon>Fungi</taxon>
        <taxon>Dikarya</taxon>
        <taxon>Basidiomycota</taxon>
        <taxon>Agaricomycotina</taxon>
        <taxon>Agaricomycetes</taxon>
        <taxon>Hymenochaetales</taxon>
        <taxon>Rickenellaceae</taxon>
        <taxon>Rickenella</taxon>
    </lineage>
</organism>
<dbReference type="Proteomes" id="UP000294933">
    <property type="component" value="Unassembled WGS sequence"/>
</dbReference>
<name>A0A4Y7PIZ1_9AGAM</name>
<dbReference type="InterPro" id="IPR037056">
    <property type="entry name" value="RNase_H1_N_sf"/>
</dbReference>
<keyword evidence="4" id="KW-1185">Reference proteome</keyword>
<dbReference type="InterPro" id="IPR009027">
    <property type="entry name" value="Ribosomal_bL9/RNase_H1_N"/>
</dbReference>
<feature type="compositionally biased region" description="Basic and acidic residues" evidence="1">
    <location>
        <begin position="86"/>
        <end position="97"/>
    </location>
</feature>
<evidence type="ECO:0000313" key="3">
    <source>
        <dbReference type="EMBL" id="TDL14509.1"/>
    </source>
</evidence>
<protein>
    <recommendedName>
        <fullName evidence="2">Ribonuclease H1 N-terminal domain-containing protein</fullName>
    </recommendedName>
</protein>
<reference evidence="3 4" key="1">
    <citation type="submission" date="2018-06" db="EMBL/GenBank/DDBJ databases">
        <title>A transcriptomic atlas of mushroom development highlights an independent origin of complex multicellularity.</title>
        <authorList>
            <consortium name="DOE Joint Genome Institute"/>
            <person name="Krizsan K."/>
            <person name="Almasi E."/>
            <person name="Merenyi Z."/>
            <person name="Sahu N."/>
            <person name="Viragh M."/>
            <person name="Koszo T."/>
            <person name="Mondo S."/>
            <person name="Kiss B."/>
            <person name="Balint B."/>
            <person name="Kues U."/>
            <person name="Barry K."/>
            <person name="Hegedus J.C."/>
            <person name="Henrissat B."/>
            <person name="Johnson J."/>
            <person name="Lipzen A."/>
            <person name="Ohm R."/>
            <person name="Nagy I."/>
            <person name="Pangilinan J."/>
            <person name="Yan J."/>
            <person name="Xiong Y."/>
            <person name="Grigoriev I.V."/>
            <person name="Hibbett D.S."/>
            <person name="Nagy L.G."/>
        </authorList>
    </citation>
    <scope>NUCLEOTIDE SEQUENCE [LARGE SCALE GENOMIC DNA]</scope>
    <source>
        <strain evidence="3 4">SZMC22713</strain>
    </source>
</reference>
<dbReference type="AlphaFoldDB" id="A0A4Y7PIZ1"/>
<sequence>MHLPFAVTGSKFSPVSQDYDWHRGAIAAIVRMVAPKLALSLPSPRIKLSASATTPHSASATQTIKRLILYEKMVALQYTSVQQNADRGDDERDDDRSPFPGPTNTDVINNNSSPLMLLLFFLRALVGIIQSGFAALAATPRLVLRPAQTANAAGPGDPPPIPCYYATPRHLGERWYVVYVGRRVGVFNEWADVADSTSGVPGNSQRRFASQADAIASFRSAHARGYVRHVAAIPPPNPAIYNQDTGQGNTSSYIPPRDDPWDMKPRTKKEEPDDDE</sequence>
<dbReference type="EMBL" id="ML170331">
    <property type="protein sequence ID" value="TDL14509.1"/>
    <property type="molecule type" value="Genomic_DNA"/>
</dbReference>
<gene>
    <name evidence="3" type="ORF">BD410DRAFT_845969</name>
</gene>
<dbReference type="OrthoDB" id="3270804at2759"/>
<dbReference type="STRING" id="50990.A0A4Y7PIZ1"/>
<feature type="compositionally biased region" description="Polar residues" evidence="1">
    <location>
        <begin position="242"/>
        <end position="253"/>
    </location>
</feature>
<dbReference type="Pfam" id="PF01693">
    <property type="entry name" value="Cauli_VI"/>
    <property type="match status" value="1"/>
</dbReference>
<feature type="region of interest" description="Disordered" evidence="1">
    <location>
        <begin position="82"/>
        <end position="107"/>
    </location>
</feature>
<proteinExistence type="predicted"/>
<evidence type="ECO:0000256" key="1">
    <source>
        <dbReference type="SAM" id="MobiDB-lite"/>
    </source>
</evidence>
<dbReference type="InterPro" id="IPR011320">
    <property type="entry name" value="RNase_H1_N"/>
</dbReference>
<evidence type="ECO:0000259" key="2">
    <source>
        <dbReference type="Pfam" id="PF01693"/>
    </source>
</evidence>
<accession>A0A4Y7PIZ1</accession>
<dbReference type="Gene3D" id="3.40.970.10">
    <property type="entry name" value="Ribonuclease H1, N-terminal domain"/>
    <property type="match status" value="1"/>
</dbReference>